<dbReference type="AlphaFoldDB" id="A0A2T2NHM7"/>
<organism evidence="2 3">
    <name type="scientific">Corynespora cassiicola Philippines</name>
    <dbReference type="NCBI Taxonomy" id="1448308"/>
    <lineage>
        <taxon>Eukaryota</taxon>
        <taxon>Fungi</taxon>
        <taxon>Dikarya</taxon>
        <taxon>Ascomycota</taxon>
        <taxon>Pezizomycotina</taxon>
        <taxon>Dothideomycetes</taxon>
        <taxon>Pleosporomycetidae</taxon>
        <taxon>Pleosporales</taxon>
        <taxon>Corynesporascaceae</taxon>
        <taxon>Corynespora</taxon>
    </lineage>
</organism>
<dbReference type="InterPro" id="IPR000719">
    <property type="entry name" value="Prot_kinase_dom"/>
</dbReference>
<dbReference type="InterPro" id="IPR011009">
    <property type="entry name" value="Kinase-like_dom_sf"/>
</dbReference>
<dbReference type="SMART" id="SM00220">
    <property type="entry name" value="S_TKc"/>
    <property type="match status" value="1"/>
</dbReference>
<reference evidence="2 3" key="1">
    <citation type="journal article" date="2018" name="Front. Microbiol.">
        <title>Genome-Wide Analysis of Corynespora cassiicola Leaf Fall Disease Putative Effectors.</title>
        <authorList>
            <person name="Lopez D."/>
            <person name="Ribeiro S."/>
            <person name="Label P."/>
            <person name="Fumanal B."/>
            <person name="Venisse J.S."/>
            <person name="Kohler A."/>
            <person name="de Oliveira R.R."/>
            <person name="Labutti K."/>
            <person name="Lipzen A."/>
            <person name="Lail K."/>
            <person name="Bauer D."/>
            <person name="Ohm R.A."/>
            <person name="Barry K.W."/>
            <person name="Spatafora J."/>
            <person name="Grigoriev I.V."/>
            <person name="Martin F.M."/>
            <person name="Pujade-Renaud V."/>
        </authorList>
    </citation>
    <scope>NUCLEOTIDE SEQUENCE [LARGE SCALE GENOMIC DNA]</scope>
    <source>
        <strain evidence="2 3">Philippines</strain>
    </source>
</reference>
<dbReference type="PROSITE" id="PS50011">
    <property type="entry name" value="PROTEIN_KINASE_DOM"/>
    <property type="match status" value="1"/>
</dbReference>
<dbReference type="PROSITE" id="PS00108">
    <property type="entry name" value="PROTEIN_KINASE_ST"/>
    <property type="match status" value="1"/>
</dbReference>
<dbReference type="GO" id="GO:0005524">
    <property type="term" value="F:ATP binding"/>
    <property type="evidence" value="ECO:0007669"/>
    <property type="project" value="InterPro"/>
</dbReference>
<dbReference type="EMBL" id="KZ678138">
    <property type="protein sequence ID" value="PSN64538.1"/>
    <property type="molecule type" value="Genomic_DNA"/>
</dbReference>
<dbReference type="SUPFAM" id="SSF56112">
    <property type="entry name" value="Protein kinase-like (PK-like)"/>
    <property type="match status" value="1"/>
</dbReference>
<sequence length="342" mass="39160">MTSRLVEDLINFAKGRFVLFKEISNGGNGIVHLALRLEDFKRFKESEQQINYACVRDTLVAIKVSYAFKSSREALKNEIRVLDHISKVLEGKEEERARFVAHHKSLCQEDRFLVLDRIDGVNLRKIRSRFMGRVNVSPPIDEMHGFKEPSGELETISNYLPPDLVAYIALDVWKSLKLMHEELKLAHGDIKMDNIILRNPTPNQAYPSTVLIDFGSSALEGDVRFDAKVFKDLEKFFDLIELFCRPVERYRNFKNNESLEEAWEKFQAVVDSGSSIKKGDAIDRFEKNLQSAATKILDLSGHTAKRTIRLLINQMMKDENDRNQGISLLEIESGIKKLGVEG</sequence>
<proteinExistence type="predicted"/>
<dbReference type="OrthoDB" id="1668230at2759"/>
<dbReference type="GO" id="GO:0004672">
    <property type="term" value="F:protein kinase activity"/>
    <property type="evidence" value="ECO:0007669"/>
    <property type="project" value="InterPro"/>
</dbReference>
<evidence type="ECO:0000313" key="3">
    <source>
        <dbReference type="Proteomes" id="UP000240883"/>
    </source>
</evidence>
<dbReference type="Proteomes" id="UP000240883">
    <property type="component" value="Unassembled WGS sequence"/>
</dbReference>
<evidence type="ECO:0000313" key="2">
    <source>
        <dbReference type="EMBL" id="PSN64538.1"/>
    </source>
</evidence>
<accession>A0A2T2NHM7</accession>
<protein>
    <submittedName>
        <fullName evidence="2">Kinase-like protein</fullName>
    </submittedName>
</protein>
<dbReference type="Gene3D" id="1.10.510.10">
    <property type="entry name" value="Transferase(Phosphotransferase) domain 1"/>
    <property type="match status" value="1"/>
</dbReference>
<dbReference type="InterPro" id="IPR008271">
    <property type="entry name" value="Ser/Thr_kinase_AS"/>
</dbReference>
<evidence type="ECO:0000259" key="1">
    <source>
        <dbReference type="PROSITE" id="PS50011"/>
    </source>
</evidence>
<keyword evidence="2" id="KW-0808">Transferase</keyword>
<keyword evidence="2" id="KW-0418">Kinase</keyword>
<feature type="domain" description="Protein kinase" evidence="1">
    <location>
        <begin position="17"/>
        <end position="342"/>
    </location>
</feature>
<gene>
    <name evidence="2" type="ORF">BS50DRAFT_590339</name>
</gene>
<keyword evidence="3" id="KW-1185">Reference proteome</keyword>
<name>A0A2T2NHM7_CORCC</name>